<evidence type="ECO:0000313" key="3">
    <source>
        <dbReference type="EMBL" id="PVM91847.1"/>
    </source>
</evidence>
<name>A0A2T9K7B8_9CAUL</name>
<gene>
    <name evidence="3" type="ORF">DDF67_06310</name>
</gene>
<dbReference type="Gene3D" id="1.10.12.10">
    <property type="entry name" value="Lyase 2-enoyl-coa Hydratase, Chain A, domain 2"/>
    <property type="match status" value="1"/>
</dbReference>
<evidence type="ECO:0000256" key="1">
    <source>
        <dbReference type="ARBA" id="ARBA00005254"/>
    </source>
</evidence>
<comment type="caution">
    <text evidence="3">The sequence shown here is derived from an EMBL/GenBank/DDBJ whole genome shotgun (WGS) entry which is preliminary data.</text>
</comment>
<dbReference type="RefSeq" id="WP_109100066.1">
    <property type="nucleotide sequence ID" value="NZ_QDKQ01000028.1"/>
</dbReference>
<accession>A0A2T9K7B8</accession>
<protein>
    <submittedName>
        <fullName evidence="3">Enoyl-CoA hydratase</fullName>
        <ecNumber evidence="3">4.2.1.17</ecNumber>
    </submittedName>
</protein>
<dbReference type="InterPro" id="IPR001753">
    <property type="entry name" value="Enoyl-CoA_hydra/iso"/>
</dbReference>
<dbReference type="NCBIfam" id="NF006699">
    <property type="entry name" value="PRK09245.1"/>
    <property type="match status" value="1"/>
</dbReference>
<dbReference type="Proteomes" id="UP000245073">
    <property type="component" value="Unassembled WGS sequence"/>
</dbReference>
<dbReference type="CDD" id="cd06558">
    <property type="entry name" value="crotonase-like"/>
    <property type="match status" value="1"/>
</dbReference>
<dbReference type="EC" id="4.2.1.17" evidence="3"/>
<dbReference type="PANTHER" id="PTHR11941">
    <property type="entry name" value="ENOYL-COA HYDRATASE-RELATED"/>
    <property type="match status" value="1"/>
</dbReference>
<dbReference type="GO" id="GO:0006635">
    <property type="term" value="P:fatty acid beta-oxidation"/>
    <property type="evidence" value="ECO:0007669"/>
    <property type="project" value="TreeGrafter"/>
</dbReference>
<proteinExistence type="inferred from homology"/>
<evidence type="ECO:0000256" key="2">
    <source>
        <dbReference type="ARBA" id="ARBA00023239"/>
    </source>
</evidence>
<comment type="similarity">
    <text evidence="1">Belongs to the enoyl-CoA hydratase/isomerase family.</text>
</comment>
<organism evidence="3 4">
    <name type="scientific">Caulobacter endophyticus</name>
    <dbReference type="NCBI Taxonomy" id="2172652"/>
    <lineage>
        <taxon>Bacteria</taxon>
        <taxon>Pseudomonadati</taxon>
        <taxon>Pseudomonadota</taxon>
        <taxon>Alphaproteobacteria</taxon>
        <taxon>Caulobacterales</taxon>
        <taxon>Caulobacteraceae</taxon>
        <taxon>Caulobacter</taxon>
    </lineage>
</organism>
<dbReference type="GO" id="GO:0004300">
    <property type="term" value="F:enoyl-CoA hydratase activity"/>
    <property type="evidence" value="ECO:0007669"/>
    <property type="project" value="UniProtKB-EC"/>
</dbReference>
<dbReference type="InterPro" id="IPR029045">
    <property type="entry name" value="ClpP/crotonase-like_dom_sf"/>
</dbReference>
<evidence type="ECO:0000313" key="4">
    <source>
        <dbReference type="Proteomes" id="UP000245073"/>
    </source>
</evidence>
<dbReference type="Pfam" id="PF00378">
    <property type="entry name" value="ECH_1"/>
    <property type="match status" value="1"/>
</dbReference>
<keyword evidence="4" id="KW-1185">Reference proteome</keyword>
<sequence>MSSQPLVLTEKRGHVAILTLNRPEAMNALGSPGDGDQVAAACEAINDDQDVRCVILTGAGKAFSAGGDVKAMKAREGAFGGNGVAVRDGYRKNIHRIVRAIYGLEVPSIAAVNGAAIGLGCDVACMTDIRIAADTAKFGVTFLKLGLIPGDGGAWLMPRTVGMSRAAELLFTGDVIDAAKAAEWGLISRAVPAADLMDEALALAERIAQQPPHALRMAKSLLKHGTSASYDTLMEMSAAAQAIAHHTEDHMEGVDAILEKRQPKFRGA</sequence>
<dbReference type="AlphaFoldDB" id="A0A2T9K7B8"/>
<dbReference type="InterPro" id="IPR014748">
    <property type="entry name" value="Enoyl-CoA_hydra_C"/>
</dbReference>
<keyword evidence="2 3" id="KW-0456">Lyase</keyword>
<dbReference type="Gene3D" id="3.90.226.10">
    <property type="entry name" value="2-enoyl-CoA Hydratase, Chain A, domain 1"/>
    <property type="match status" value="1"/>
</dbReference>
<dbReference type="SUPFAM" id="SSF52096">
    <property type="entry name" value="ClpP/crotonase"/>
    <property type="match status" value="1"/>
</dbReference>
<reference evidence="3 4" key="1">
    <citation type="submission" date="2018-04" db="EMBL/GenBank/DDBJ databases">
        <title>The genome sequence of Caulobacter sp. 744.</title>
        <authorList>
            <person name="Gao J."/>
            <person name="Sun J."/>
        </authorList>
    </citation>
    <scope>NUCLEOTIDE SEQUENCE [LARGE SCALE GENOMIC DNA]</scope>
    <source>
        <strain evidence="3 4">774</strain>
    </source>
</reference>
<dbReference type="EMBL" id="QDKQ01000028">
    <property type="protein sequence ID" value="PVM91847.1"/>
    <property type="molecule type" value="Genomic_DNA"/>
</dbReference>
<dbReference type="OrthoDB" id="5730382at2"/>
<dbReference type="PANTHER" id="PTHR11941:SF54">
    <property type="entry name" value="ENOYL-COA HYDRATASE, MITOCHONDRIAL"/>
    <property type="match status" value="1"/>
</dbReference>